<keyword evidence="5" id="KW-1185">Reference proteome</keyword>
<dbReference type="EMBL" id="CVQH01017113">
    <property type="protein sequence ID" value="CRK24330.1"/>
    <property type="molecule type" value="Genomic_DNA"/>
</dbReference>
<dbReference type="Pfam" id="PF09995">
    <property type="entry name" value="MPAB_Lcp_cat"/>
    <property type="match status" value="1"/>
</dbReference>
<proteinExistence type="predicted"/>
<name>A0A0G4LRT6_VERLO</name>
<protein>
    <recommendedName>
        <fullName evidence="3">ER-bound oxygenase mpaB/mpaB'/Rubber oxygenase catalytic domain-containing protein</fullName>
    </recommendedName>
</protein>
<evidence type="ECO:0000256" key="1">
    <source>
        <dbReference type="SAM" id="MobiDB-lite"/>
    </source>
</evidence>
<keyword evidence="2" id="KW-0812">Transmembrane</keyword>
<dbReference type="PANTHER" id="PTHR37539:SF1">
    <property type="entry name" value="ER-BOUND OXYGENASE MPAB_MPAB'_RUBBER OXYGENASE CATALYTIC DOMAIN-CONTAINING PROTEIN"/>
    <property type="match status" value="1"/>
</dbReference>
<keyword evidence="2" id="KW-0472">Membrane</keyword>
<dbReference type="Proteomes" id="UP000044602">
    <property type="component" value="Unassembled WGS sequence"/>
</dbReference>
<feature type="region of interest" description="Disordered" evidence="1">
    <location>
        <begin position="62"/>
        <end position="83"/>
    </location>
</feature>
<evidence type="ECO:0000313" key="4">
    <source>
        <dbReference type="EMBL" id="CRK24330.1"/>
    </source>
</evidence>
<evidence type="ECO:0000259" key="3">
    <source>
        <dbReference type="Pfam" id="PF09995"/>
    </source>
</evidence>
<dbReference type="STRING" id="100787.A0A0G4LRT6"/>
<evidence type="ECO:0000313" key="5">
    <source>
        <dbReference type="Proteomes" id="UP000044602"/>
    </source>
</evidence>
<accession>A0A0G4LRT6</accession>
<dbReference type="GO" id="GO:0016491">
    <property type="term" value="F:oxidoreductase activity"/>
    <property type="evidence" value="ECO:0007669"/>
    <property type="project" value="InterPro"/>
</dbReference>
<feature type="domain" description="ER-bound oxygenase mpaB/mpaB'/Rubber oxygenase catalytic" evidence="3">
    <location>
        <begin position="96"/>
        <end position="319"/>
    </location>
</feature>
<feature type="transmembrane region" description="Helical" evidence="2">
    <location>
        <begin position="412"/>
        <end position="433"/>
    </location>
</feature>
<dbReference type="InterPro" id="IPR037473">
    <property type="entry name" value="Lcp-like"/>
</dbReference>
<evidence type="ECO:0000256" key="2">
    <source>
        <dbReference type="SAM" id="Phobius"/>
    </source>
</evidence>
<keyword evidence="2" id="KW-1133">Transmembrane helix</keyword>
<organism evidence="4 5">
    <name type="scientific">Verticillium longisporum</name>
    <name type="common">Verticillium dahliae var. longisporum</name>
    <dbReference type="NCBI Taxonomy" id="100787"/>
    <lineage>
        <taxon>Eukaryota</taxon>
        <taxon>Fungi</taxon>
        <taxon>Dikarya</taxon>
        <taxon>Ascomycota</taxon>
        <taxon>Pezizomycotina</taxon>
        <taxon>Sordariomycetes</taxon>
        <taxon>Hypocreomycetidae</taxon>
        <taxon>Glomerellales</taxon>
        <taxon>Plectosphaerellaceae</taxon>
        <taxon>Verticillium</taxon>
    </lineage>
</organism>
<dbReference type="AlphaFoldDB" id="A0A0G4LRT6"/>
<reference evidence="4 5" key="1">
    <citation type="submission" date="2015-05" db="EMBL/GenBank/DDBJ databases">
        <authorList>
            <person name="Wang D.B."/>
            <person name="Wang M."/>
        </authorList>
    </citation>
    <scope>NUCLEOTIDE SEQUENCE [LARGE SCALE GENOMIC DNA]</scope>
    <source>
        <strain evidence="4">VL1</strain>
    </source>
</reference>
<sequence>MPDYVQAVPNCLAWLFRESGPEWREIWDYQFKWTADHRTAEEMRPMIYTYDKLGEAALNRLDEISPPERTGEKGEKPPPDAEKKAPRDLYALLAFQSLVGGMGSRRVVETLARTGGFGVNVTRRRLLETFQHVLQVTSSLPAVQPHGDGFASTVRVRLLHAAVRRRILALAAQKSEYYSVEANGIPINDLDSAGTIATFSATLLWIGLPRQGIFLSAREKADYIALWRWVGHVIGAPTDPFATPAAARATMESLLLSELHPSATSATLANNVLTGMADQPPGHVSRPFLAAETYWLNGPRLAEALRVERPRGWLRRCYFSVLVLGQCLFFAAMSYSHKWVPRWDAARRERLRRTLYDLTVRRGELGALGAETAFEFQYVPVLDTMATEVGTLDEAMRRGRELGVGSHERRSLWTLSVAGVVVGCGSWAGWLCLRGGVRALMGLMR</sequence>
<dbReference type="InterPro" id="IPR018713">
    <property type="entry name" value="MPAB/Lcp_cat_dom"/>
</dbReference>
<feature type="compositionally biased region" description="Basic and acidic residues" evidence="1">
    <location>
        <begin position="69"/>
        <end position="83"/>
    </location>
</feature>
<dbReference type="PANTHER" id="PTHR37539">
    <property type="entry name" value="SECRETED PROTEIN-RELATED"/>
    <property type="match status" value="1"/>
</dbReference>
<gene>
    <name evidence="4" type="ORF">BN1708_013916</name>
</gene>